<sequence length="303" mass="33041">MRKYRNDLVTQGQASPPELGLEVSAVISSVLSGAVGLKVLDVGCGLGTQAKLIKSQCGALVGDMVGVDWSPATVAFHEARAEVYSQVSLCDSERLPFADQSFDLALSMENLEHLYGDRSVAAIRELLRVAKHVLISTPLPADCINFRWLYPELVEAVLDDEPISTHDFVCLESAVHKSTLFPSSMMAAGFQSCAEHHGIFFAQSANVAPHLIQCVGIPERDKMTQGDLKMNYLQLLADSASLNATIVAHPCHQADLERARALKVLQAQQEPSIGAEPRPAVGFIGRLRAWNRARVSQRRTTRL</sequence>
<evidence type="ECO:0000313" key="2">
    <source>
        <dbReference type="EMBL" id="TBO31082.1"/>
    </source>
</evidence>
<feature type="domain" description="Methyltransferase" evidence="1">
    <location>
        <begin position="39"/>
        <end position="131"/>
    </location>
</feature>
<comment type="caution">
    <text evidence="2">The sequence shown here is derived from an EMBL/GenBank/DDBJ whole genome shotgun (WGS) entry which is preliminary data.</text>
</comment>
<dbReference type="PANTHER" id="PTHR43464">
    <property type="entry name" value="METHYLTRANSFERASE"/>
    <property type="match status" value="1"/>
</dbReference>
<name>A0A4Q9H3Z7_9BURK</name>
<dbReference type="AlphaFoldDB" id="A0A4Q9H3Z7"/>
<dbReference type="InterPro" id="IPR041698">
    <property type="entry name" value="Methyltransf_25"/>
</dbReference>
<dbReference type="InterPro" id="IPR029063">
    <property type="entry name" value="SAM-dependent_MTases_sf"/>
</dbReference>
<evidence type="ECO:0000313" key="3">
    <source>
        <dbReference type="Proteomes" id="UP000292120"/>
    </source>
</evidence>
<dbReference type="PANTHER" id="PTHR43464:SF94">
    <property type="entry name" value="MALONYL-[ACYL-CARRIER PROTEIN] O-METHYLTRANSFERASE"/>
    <property type="match status" value="1"/>
</dbReference>
<dbReference type="Pfam" id="PF13649">
    <property type="entry name" value="Methyltransf_25"/>
    <property type="match status" value="1"/>
</dbReference>
<dbReference type="RefSeq" id="WP_130967417.1">
    <property type="nucleotide sequence ID" value="NZ_SIXI01000003.1"/>
</dbReference>
<dbReference type="SUPFAM" id="SSF53335">
    <property type="entry name" value="S-adenosyl-L-methionine-dependent methyltransferases"/>
    <property type="match status" value="1"/>
</dbReference>
<dbReference type="GO" id="GO:0008168">
    <property type="term" value="F:methyltransferase activity"/>
    <property type="evidence" value="ECO:0007669"/>
    <property type="project" value="UniProtKB-KW"/>
</dbReference>
<keyword evidence="2" id="KW-0808">Transferase</keyword>
<evidence type="ECO:0000259" key="1">
    <source>
        <dbReference type="Pfam" id="PF13649"/>
    </source>
</evidence>
<keyword evidence="2" id="KW-0489">Methyltransferase</keyword>
<proteinExistence type="predicted"/>
<dbReference type="GO" id="GO:0032259">
    <property type="term" value="P:methylation"/>
    <property type="evidence" value="ECO:0007669"/>
    <property type="project" value="UniProtKB-KW"/>
</dbReference>
<protein>
    <submittedName>
        <fullName evidence="2">Class I SAM-dependent methyltransferase</fullName>
    </submittedName>
</protein>
<gene>
    <name evidence="2" type="ORF">EYS42_07460</name>
</gene>
<dbReference type="CDD" id="cd02440">
    <property type="entry name" value="AdoMet_MTases"/>
    <property type="match status" value="1"/>
</dbReference>
<accession>A0A4Q9H3Z7</accession>
<dbReference type="EMBL" id="SIXI01000003">
    <property type="protein sequence ID" value="TBO31082.1"/>
    <property type="molecule type" value="Genomic_DNA"/>
</dbReference>
<keyword evidence="3" id="KW-1185">Reference proteome</keyword>
<dbReference type="Gene3D" id="3.40.50.150">
    <property type="entry name" value="Vaccinia Virus protein VP39"/>
    <property type="match status" value="1"/>
</dbReference>
<dbReference type="OrthoDB" id="529208at2"/>
<organism evidence="2 3">
    <name type="scientific">Aquabacterium lacunae</name>
    <dbReference type="NCBI Taxonomy" id="2528630"/>
    <lineage>
        <taxon>Bacteria</taxon>
        <taxon>Pseudomonadati</taxon>
        <taxon>Pseudomonadota</taxon>
        <taxon>Betaproteobacteria</taxon>
        <taxon>Burkholderiales</taxon>
        <taxon>Aquabacterium</taxon>
    </lineage>
</organism>
<dbReference type="Proteomes" id="UP000292120">
    <property type="component" value="Unassembled WGS sequence"/>
</dbReference>
<reference evidence="2 3" key="1">
    <citation type="submission" date="2019-02" db="EMBL/GenBank/DDBJ databases">
        <title>Aquabacterium sp. strain KMB7.</title>
        <authorList>
            <person name="Chen W.-M."/>
        </authorList>
    </citation>
    <scope>NUCLEOTIDE SEQUENCE [LARGE SCALE GENOMIC DNA]</scope>
    <source>
        <strain evidence="2 3">KMB7</strain>
    </source>
</reference>